<feature type="region of interest" description="Disordered" evidence="1">
    <location>
        <begin position="261"/>
        <end position="290"/>
    </location>
</feature>
<evidence type="ECO:0000313" key="3">
    <source>
        <dbReference type="Proteomes" id="UP000566819"/>
    </source>
</evidence>
<accession>A0A8H4RHH5</accession>
<keyword evidence="3" id="KW-1185">Reference proteome</keyword>
<gene>
    <name evidence="2" type="ORF">G7Y89_g9158</name>
</gene>
<dbReference type="Proteomes" id="UP000566819">
    <property type="component" value="Unassembled WGS sequence"/>
</dbReference>
<feature type="compositionally biased region" description="Polar residues" evidence="1">
    <location>
        <begin position="315"/>
        <end position="328"/>
    </location>
</feature>
<evidence type="ECO:0000256" key="1">
    <source>
        <dbReference type="SAM" id="MobiDB-lite"/>
    </source>
</evidence>
<protein>
    <submittedName>
        <fullName evidence="2">Uncharacterized protein</fullName>
    </submittedName>
</protein>
<organism evidence="2 3">
    <name type="scientific">Cudoniella acicularis</name>
    <dbReference type="NCBI Taxonomy" id="354080"/>
    <lineage>
        <taxon>Eukaryota</taxon>
        <taxon>Fungi</taxon>
        <taxon>Dikarya</taxon>
        <taxon>Ascomycota</taxon>
        <taxon>Pezizomycotina</taxon>
        <taxon>Leotiomycetes</taxon>
        <taxon>Helotiales</taxon>
        <taxon>Tricladiaceae</taxon>
        <taxon>Cudoniella</taxon>
    </lineage>
</organism>
<evidence type="ECO:0000313" key="2">
    <source>
        <dbReference type="EMBL" id="KAF4628990.1"/>
    </source>
</evidence>
<name>A0A8H4RHH5_9HELO</name>
<feature type="region of interest" description="Disordered" evidence="1">
    <location>
        <begin position="303"/>
        <end position="328"/>
    </location>
</feature>
<reference evidence="2 3" key="1">
    <citation type="submission" date="2020-03" db="EMBL/GenBank/DDBJ databases">
        <title>Draft Genome Sequence of Cudoniella acicularis.</title>
        <authorList>
            <person name="Buettner E."/>
            <person name="Kellner H."/>
        </authorList>
    </citation>
    <scope>NUCLEOTIDE SEQUENCE [LARGE SCALE GENOMIC DNA]</scope>
    <source>
        <strain evidence="2 3">DSM 108380</strain>
    </source>
</reference>
<dbReference type="EMBL" id="JAAMPI010000734">
    <property type="protein sequence ID" value="KAF4628990.1"/>
    <property type="molecule type" value="Genomic_DNA"/>
</dbReference>
<comment type="caution">
    <text evidence="2">The sequence shown here is derived from an EMBL/GenBank/DDBJ whole genome shotgun (WGS) entry which is preliminary data.</text>
</comment>
<dbReference type="AlphaFoldDB" id="A0A8H4RHH5"/>
<dbReference type="OrthoDB" id="3555519at2759"/>
<sequence length="497" mass="55709">MNDSGASRSHITSISNSCKEARAAVVALGLDYYLLSPDQTNWYEKAIGTIKNYINVDLDTVWLTENGTSLSLPRDIQWICGKSHMVPLVELHDEVWAGKCGLASLGGLKGPRRLAINYPTWWGIDIYPNTMDLFRETGAQDVLLIVGNFEPCQRSSNVVFVAPGRRLVLTRNTFPRPESIEEWNARSSMTWSELERQTVKGMQDYKDARAKSVQRYLRRWQASGLENAAEQDLILIPKWGISRHTIIQPINCALEAQSPHHTHLKASATNGSLPSKGGSHEPSHLPQVKHKACATSMMQLSSTKNATKGDDPPNATHQHASSGSFQSDNTGLRELVTQLQAGNTDLQQSVSQLQLDKKGLNDSTSTLRAGNTSLSKELRITNSNLTSFQYNYGVRFPQFARLPQEIRHSDDICLVVMSRISIEYPCWLQLEGEQYVNFEVLVRFGVQELMLNVRDFGKLRRKQNVIFIDPSQLPVFTSDAMTDDEKEILLSHPSQLT</sequence>
<proteinExistence type="predicted"/>